<evidence type="ECO:0007829" key="4">
    <source>
        <dbReference type="PDB" id="6NNW"/>
    </source>
</evidence>
<keyword evidence="4 5" id="KW-0002">3D-structure</keyword>
<proteinExistence type="evidence at protein level"/>
<evidence type="ECO:0000313" key="3">
    <source>
        <dbReference type="PDB" id="6NOI"/>
    </source>
</evidence>
<dbReference type="SMR" id="A0A5S8WF63"/>
<dbReference type="Pfam" id="PF18678">
    <property type="entry name" value="AOC_like"/>
    <property type="match status" value="1"/>
</dbReference>
<evidence type="ECO:0000259" key="1">
    <source>
        <dbReference type="Pfam" id="PF18678"/>
    </source>
</evidence>
<name>A0A5S8WF63_9ACTN</name>
<dbReference type="GO" id="GO:0016853">
    <property type="term" value="F:isomerase activity"/>
    <property type="evidence" value="ECO:0007669"/>
    <property type="project" value="InterPro"/>
</dbReference>
<reference evidence="4 5" key="1">
    <citation type="journal article" date="2019" name="Nat. Catal.">
        <title>Unexpected enzyme-catalysed [4+2] cycloaddition and rearrangement in polyether antibiotic biosynthesis.</title>
        <authorList>
            <person name="Little R."/>
            <person name="Paiva F.C.R."/>
            <person name="Jenkins R."/>
            <person name="Hong H."/>
            <person name="Sun Y."/>
            <person name="Demydchuk Y."/>
            <person name="Samborskyy M."/>
            <person name="Tosin M."/>
            <person name="Leeper F.J."/>
            <person name="Dias M.V.B."/>
            <person name="Leadlay P.F."/>
        </authorList>
    </citation>
    <scope>X-RAY CRYSTALLOGRAPHY (1.70 ANGSTROMS)</scope>
</reference>
<feature type="domain" description="Allene oxide cyclase barrel-like" evidence="1">
    <location>
        <begin position="94"/>
        <end position="193"/>
    </location>
</feature>
<dbReference type="PDB" id="6NNW">
    <property type="method" value="X-ray"/>
    <property type="resolution" value="1.70 A"/>
    <property type="chains" value="A/B=1-208"/>
</dbReference>
<dbReference type="PDB" id="6NOI">
    <property type="method" value="X-ray"/>
    <property type="resolution" value="1.80 A"/>
    <property type="chains" value="A/B=1-208"/>
</dbReference>
<protein>
    <submittedName>
        <fullName evidence="2">Tetronasin</fullName>
    </submittedName>
    <submittedName>
        <fullName evidence="3">Tsn15</fullName>
    </submittedName>
</protein>
<organism evidence="3">
    <name type="scientific">Streptomyces longisporoflavus</name>
    <dbReference type="NCBI Taxonomy" id="28044"/>
    <lineage>
        <taxon>Bacteria</taxon>
        <taxon>Bacillati</taxon>
        <taxon>Actinomycetota</taxon>
        <taxon>Actinomycetes</taxon>
        <taxon>Kitasatosporales</taxon>
        <taxon>Streptomycetaceae</taxon>
        <taxon>Streptomyces</taxon>
    </lineage>
</organism>
<sequence>SHMTTSIDPTTPLTYNPVIDALVGSWRQIIDADYSADDTRLPDLAVLARSTARAVAAAVPRPLAEISAPDAPDERGELVLLEKVIQEVADREYTPLSPEGPSVGDLVLVTEKIYNSDREEIGADTGRLRIIRKDPETGHHFTVSLVTSTVQGNKLFAFGYTEMEAQLAGGRTTIQVACWDGPWAGMSGTLSWVINSMTAAESRYELRR</sequence>
<dbReference type="GO" id="GO:0017000">
    <property type="term" value="P:antibiotic biosynthetic process"/>
    <property type="evidence" value="ECO:0007669"/>
    <property type="project" value="InterPro"/>
</dbReference>
<dbReference type="AlphaFoldDB" id="A0A5S8WF63"/>
<accession>A0A5S8WF63</accession>
<evidence type="ECO:0007829" key="5">
    <source>
        <dbReference type="PDB" id="6NOI"/>
    </source>
</evidence>
<dbReference type="InterPro" id="IPR041013">
    <property type="entry name" value="AOC-like"/>
</dbReference>
<evidence type="ECO:0000313" key="2">
    <source>
        <dbReference type="PDB" id="6NNW"/>
    </source>
</evidence>